<sequence>MLPSQGRHDTVDRALRFRDLGVSAITSVPTDAGDRMDLAALSRLLAADGDHDSHTREAAMRIQQDGTTSMGGTTWRGRAPYLLRSGPGRC</sequence>
<evidence type="ECO:0000256" key="1">
    <source>
        <dbReference type="SAM" id="MobiDB-lite"/>
    </source>
</evidence>
<organism evidence="2 3">
    <name type="scientific">Haloechinothrix alba</name>
    <dbReference type="NCBI Taxonomy" id="664784"/>
    <lineage>
        <taxon>Bacteria</taxon>
        <taxon>Bacillati</taxon>
        <taxon>Actinomycetota</taxon>
        <taxon>Actinomycetes</taxon>
        <taxon>Pseudonocardiales</taxon>
        <taxon>Pseudonocardiaceae</taxon>
        <taxon>Haloechinothrix</taxon>
    </lineage>
</organism>
<proteinExistence type="predicted"/>
<accession>A0A238XLZ4</accession>
<dbReference type="EMBL" id="FZNW01000011">
    <property type="protein sequence ID" value="SNR59611.1"/>
    <property type="molecule type" value="Genomic_DNA"/>
</dbReference>
<dbReference type="AlphaFoldDB" id="A0A238XLZ4"/>
<keyword evidence="3" id="KW-1185">Reference proteome</keyword>
<dbReference type="Proteomes" id="UP000198348">
    <property type="component" value="Unassembled WGS sequence"/>
</dbReference>
<dbReference type="RefSeq" id="WP_089301724.1">
    <property type="nucleotide sequence ID" value="NZ_FZNW01000011.1"/>
</dbReference>
<reference evidence="3" key="1">
    <citation type="submission" date="2017-06" db="EMBL/GenBank/DDBJ databases">
        <authorList>
            <person name="Varghese N."/>
            <person name="Submissions S."/>
        </authorList>
    </citation>
    <scope>NUCLEOTIDE SEQUENCE [LARGE SCALE GENOMIC DNA]</scope>
    <source>
        <strain evidence="3">DSM 45207</strain>
    </source>
</reference>
<evidence type="ECO:0000313" key="3">
    <source>
        <dbReference type="Proteomes" id="UP000198348"/>
    </source>
</evidence>
<feature type="region of interest" description="Disordered" evidence="1">
    <location>
        <begin position="61"/>
        <end position="90"/>
    </location>
</feature>
<name>A0A238XLZ4_9PSEU</name>
<protein>
    <submittedName>
        <fullName evidence="2">Uncharacterized protein</fullName>
    </submittedName>
</protein>
<gene>
    <name evidence="2" type="ORF">SAMN06265360_111101</name>
</gene>
<evidence type="ECO:0000313" key="2">
    <source>
        <dbReference type="EMBL" id="SNR59611.1"/>
    </source>
</evidence>